<feature type="compositionally biased region" description="Low complexity" evidence="1">
    <location>
        <begin position="52"/>
        <end position="67"/>
    </location>
</feature>
<feature type="compositionally biased region" description="Polar residues" evidence="1">
    <location>
        <begin position="87"/>
        <end position="102"/>
    </location>
</feature>
<comment type="caution">
    <text evidence="2">The sequence shown here is derived from an EMBL/GenBank/DDBJ whole genome shotgun (WGS) entry which is preliminary data.</text>
</comment>
<evidence type="ECO:0000313" key="3">
    <source>
        <dbReference type="Proteomes" id="UP000315949"/>
    </source>
</evidence>
<evidence type="ECO:0000256" key="1">
    <source>
        <dbReference type="SAM" id="MobiDB-lite"/>
    </source>
</evidence>
<protein>
    <submittedName>
        <fullName evidence="2">Uncharacterized protein</fullName>
    </submittedName>
</protein>
<feature type="compositionally biased region" description="Basic and acidic residues" evidence="1">
    <location>
        <begin position="1"/>
        <end position="13"/>
    </location>
</feature>
<dbReference type="Proteomes" id="UP000315949">
    <property type="component" value="Unassembled WGS sequence"/>
</dbReference>
<feature type="compositionally biased region" description="Basic and acidic residues" evidence="1">
    <location>
        <begin position="24"/>
        <end position="46"/>
    </location>
</feature>
<gene>
    <name evidence="2" type="ORF">FQY79_03485</name>
</gene>
<evidence type="ECO:0000313" key="2">
    <source>
        <dbReference type="EMBL" id="TWT20420.1"/>
    </source>
</evidence>
<reference evidence="2 3" key="1">
    <citation type="submission" date="2019-07" db="EMBL/GenBank/DDBJ databases">
        <title>Luteimonas sp. YD-1 nov., isolated from acidic soil.</title>
        <authorList>
            <person name="Zhou J."/>
        </authorList>
    </citation>
    <scope>NUCLEOTIDE SEQUENCE [LARGE SCALE GENOMIC DNA]</scope>
    <source>
        <strain evidence="2 3">YD-1</strain>
    </source>
</reference>
<name>A0A5C5U575_9GAMM</name>
<feature type="region of interest" description="Disordered" evidence="1">
    <location>
        <begin position="1"/>
        <end position="110"/>
    </location>
</feature>
<sequence>MKSWKEQLRDAKRALFGVTSKVTVRQDGKPDVPEAPAHDRRDDALHSKPAPSGGRASGGASNRSGVGTASMMRGRVDGEKPVGPSHAGSSSENRPTPSNRTAPTPVFRPRIDAGRSLVMPDWSDAGRSLQHPDYQGGRAAPMVVRIGVDFGTAFTKVAIRAGVDLVPVDWSAVTGDESPTGRYVTPGFVCRTSNGEYCWRRLADSDIRGNLKLPVIEMAGSDECPTATLAYLALVIRYARAFLYRHPEVGRKLVARSLRWELNFGCPTEPHERPEVVELFRRIARIAWRLAGVDDLRESNIAAAWRNDEADVGLETEPGVVPEFVAQIAGYLVSPQVSEGLHALIDIGAATLDVATFNVVLPNNQDSSPRVPIFFSAVRLLGTHYLYHNRHSKLDLDFAWDDAAPVEPADGFAKRYGRRPNEVDTIDSEFVNKVAKCIANVIDGTRTNTRGVTEQRTRLGEYPKGSVWREGLPIFVTGGGSGCELYRRAIEAGQLDLLRRIGSSSRFRFIEMDPLGAKFPQFGTEIGGRLTVAIGLTEDAENIARVVPHRDIEPITRTVKERVDHTELYGDR</sequence>
<proteinExistence type="predicted"/>
<organism evidence="2 3">
    <name type="scientific">Luteimonas wenzhouensis</name>
    <dbReference type="NCBI Taxonomy" id="2599615"/>
    <lineage>
        <taxon>Bacteria</taxon>
        <taxon>Pseudomonadati</taxon>
        <taxon>Pseudomonadota</taxon>
        <taxon>Gammaproteobacteria</taxon>
        <taxon>Lysobacterales</taxon>
        <taxon>Lysobacteraceae</taxon>
        <taxon>Luteimonas</taxon>
    </lineage>
</organism>
<dbReference type="EMBL" id="VOHE01000002">
    <property type="protein sequence ID" value="TWT20420.1"/>
    <property type="molecule type" value="Genomic_DNA"/>
</dbReference>
<dbReference type="AlphaFoldDB" id="A0A5C5U575"/>
<keyword evidence="3" id="KW-1185">Reference proteome</keyword>
<dbReference type="OrthoDB" id="5464671at2"/>
<accession>A0A5C5U575</accession>